<gene>
    <name evidence="7" type="primary">malX_2</name>
    <name evidence="6" type="synonym">malX_1</name>
    <name evidence="7" type="ORF">BEH84_01708</name>
    <name evidence="6" type="ORF">BEI61_01042</name>
</gene>
<accession>A0A1E3AZ49</accession>
<dbReference type="GeneID" id="93300080"/>
<evidence type="ECO:0000313" key="9">
    <source>
        <dbReference type="Proteomes" id="UP000095003"/>
    </source>
</evidence>
<evidence type="ECO:0000256" key="5">
    <source>
        <dbReference type="SAM" id="SignalP"/>
    </source>
</evidence>
<dbReference type="Pfam" id="PF13416">
    <property type="entry name" value="SBP_bac_8"/>
    <property type="match status" value="1"/>
</dbReference>
<dbReference type="EMBL" id="MCGI01000001">
    <property type="protein sequence ID" value="ODM13987.1"/>
    <property type="molecule type" value="Genomic_DNA"/>
</dbReference>
<comment type="similarity">
    <text evidence="1">Belongs to the bacterial solute-binding protein 1 family.</text>
</comment>
<dbReference type="RefSeq" id="WP_025486188.1">
    <property type="nucleotide sequence ID" value="NZ_BAABXS010000002.1"/>
</dbReference>
<feature type="signal peptide" evidence="5">
    <location>
        <begin position="1"/>
        <end position="20"/>
    </location>
</feature>
<proteinExistence type="inferred from homology"/>
<comment type="caution">
    <text evidence="7">The sequence shown here is derived from an EMBL/GenBank/DDBJ whole genome shotgun (WGS) entry which is preliminary data.</text>
</comment>
<evidence type="ECO:0000256" key="1">
    <source>
        <dbReference type="ARBA" id="ARBA00008520"/>
    </source>
</evidence>
<dbReference type="AlphaFoldDB" id="A0A1E3AZ49"/>
<organism evidence="7 9">
    <name type="scientific">Eisenbergiella tayi</name>
    <dbReference type="NCBI Taxonomy" id="1432052"/>
    <lineage>
        <taxon>Bacteria</taxon>
        <taxon>Bacillati</taxon>
        <taxon>Bacillota</taxon>
        <taxon>Clostridia</taxon>
        <taxon>Lachnospirales</taxon>
        <taxon>Lachnospiraceae</taxon>
        <taxon>Eisenbergiella</taxon>
    </lineage>
</organism>
<dbReference type="GO" id="GO:0015768">
    <property type="term" value="P:maltose transport"/>
    <property type="evidence" value="ECO:0007669"/>
    <property type="project" value="TreeGrafter"/>
</dbReference>
<dbReference type="InterPro" id="IPR006059">
    <property type="entry name" value="SBP"/>
</dbReference>
<dbReference type="Gene3D" id="3.40.190.10">
    <property type="entry name" value="Periplasmic binding protein-like II"/>
    <property type="match status" value="1"/>
</dbReference>
<dbReference type="GO" id="GO:0055052">
    <property type="term" value="C:ATP-binding cassette (ABC) transporter complex, substrate-binding subunit-containing"/>
    <property type="evidence" value="ECO:0007669"/>
    <property type="project" value="TreeGrafter"/>
</dbReference>
<dbReference type="PROSITE" id="PS01037">
    <property type="entry name" value="SBP_BACTERIAL_1"/>
    <property type="match status" value="1"/>
</dbReference>
<dbReference type="EMBL" id="MCGH01000002">
    <property type="protein sequence ID" value="ODM05159.1"/>
    <property type="molecule type" value="Genomic_DNA"/>
</dbReference>
<evidence type="ECO:0000256" key="2">
    <source>
        <dbReference type="ARBA" id="ARBA00022448"/>
    </source>
</evidence>
<evidence type="ECO:0000256" key="3">
    <source>
        <dbReference type="ARBA" id="ARBA00022729"/>
    </source>
</evidence>
<keyword evidence="3 5" id="KW-0732">Signal</keyword>
<dbReference type="Proteomes" id="UP000095003">
    <property type="component" value="Unassembled WGS sequence"/>
</dbReference>
<dbReference type="GO" id="GO:0042956">
    <property type="term" value="P:maltodextrin transmembrane transport"/>
    <property type="evidence" value="ECO:0007669"/>
    <property type="project" value="TreeGrafter"/>
</dbReference>
<dbReference type="Proteomes" id="UP000094067">
    <property type="component" value="Unassembled WGS sequence"/>
</dbReference>
<dbReference type="PROSITE" id="PS51257">
    <property type="entry name" value="PROKAR_LIPOPROTEIN"/>
    <property type="match status" value="1"/>
</dbReference>
<dbReference type="PANTHER" id="PTHR30061">
    <property type="entry name" value="MALTOSE-BINDING PERIPLASMIC PROTEIN"/>
    <property type="match status" value="1"/>
</dbReference>
<dbReference type="CDD" id="cd14748">
    <property type="entry name" value="PBP2_UgpB"/>
    <property type="match status" value="1"/>
</dbReference>
<keyword evidence="2" id="KW-0813">Transport</keyword>
<evidence type="ECO:0000313" key="8">
    <source>
        <dbReference type="Proteomes" id="UP000094067"/>
    </source>
</evidence>
<evidence type="ECO:0000313" key="7">
    <source>
        <dbReference type="EMBL" id="ODM13987.1"/>
    </source>
</evidence>
<evidence type="ECO:0000313" key="6">
    <source>
        <dbReference type="EMBL" id="ODM05159.1"/>
    </source>
</evidence>
<dbReference type="PANTHER" id="PTHR30061:SF50">
    <property type="entry name" value="MALTOSE_MALTODEXTRIN-BINDING PERIPLASMIC PROTEIN"/>
    <property type="match status" value="1"/>
</dbReference>
<name>A0A1E3AZ49_9FIRM</name>
<dbReference type="InterPro" id="IPR006061">
    <property type="entry name" value="SBP_1_CS"/>
</dbReference>
<feature type="region of interest" description="Disordered" evidence="4">
    <location>
        <begin position="25"/>
        <end position="53"/>
    </location>
</feature>
<protein>
    <submittedName>
        <fullName evidence="7">Maltose/maltodextrin-binding protein</fullName>
    </submittedName>
</protein>
<sequence>MKRKALALLLAAVMTTAMLAGCGKTQTGGSDGASQGTTPAGTEKEADASSAGSGEKAELTMWGSWSGDQVAQLEKQLEGFNNSQDKYHVTYMVQDGMEQKLLTAIASNEVPDIVLWDRFNTGVYAPKGALASLDDYIAKDNVDMTQFYAPAVDEMTSAGVVYGIPLTVDSRVLFYNKDLLDEAGVDPASITDWDSLRDAAIKLTKWDGDKLVQSGFSLKDVGLFNNWIGQAGGKMIDDSTNPPTAAFNTEAGLTVLKYWDQLLNQDKVYQLGFEDGFGGDGFKAGKVAITFNGPWTLESYKEAGLNFGVIGQPQGYNGEKSAMMGGFGLVIPNGAKNPDASWEFIKWWTMQPENGVEFCKISGNLPANKEAAKDPYFMDDDILRVFSETMDYAGIRSKVFGYSDLEGLALIPQLQKYVAGEITAEEALSNAEKQGNDILAEAAQQ</sequence>
<dbReference type="PATRIC" id="fig|1432052.3.peg.1870"/>
<feature type="compositionally biased region" description="Polar residues" evidence="4">
    <location>
        <begin position="25"/>
        <end position="40"/>
    </location>
</feature>
<evidence type="ECO:0000256" key="4">
    <source>
        <dbReference type="SAM" id="MobiDB-lite"/>
    </source>
</evidence>
<dbReference type="OrthoDB" id="383712at2"/>
<feature type="chain" id="PRO_5038216461" evidence="5">
    <location>
        <begin position="21"/>
        <end position="445"/>
    </location>
</feature>
<reference evidence="8 9" key="1">
    <citation type="submission" date="2016-07" db="EMBL/GenBank/DDBJ databases">
        <title>Characterization of isolates of Eisenbergiella tayi derived from blood cultures, using whole genome sequencing.</title>
        <authorList>
            <person name="Burdz T."/>
            <person name="Wiebe D."/>
            <person name="Huynh C."/>
            <person name="Bernard K."/>
        </authorList>
    </citation>
    <scope>NUCLEOTIDE SEQUENCE [LARGE SCALE GENOMIC DNA]</scope>
    <source>
        <strain evidence="6 8">NML 110608</strain>
        <strain evidence="7 9">NML 120489</strain>
    </source>
</reference>
<dbReference type="GO" id="GO:1901982">
    <property type="term" value="F:maltose binding"/>
    <property type="evidence" value="ECO:0007669"/>
    <property type="project" value="TreeGrafter"/>
</dbReference>
<dbReference type="GO" id="GO:0055085">
    <property type="term" value="P:transmembrane transport"/>
    <property type="evidence" value="ECO:0007669"/>
    <property type="project" value="InterPro"/>
</dbReference>
<dbReference type="SUPFAM" id="SSF53850">
    <property type="entry name" value="Periplasmic binding protein-like II"/>
    <property type="match status" value="1"/>
</dbReference>